<accession>A0A2S6NG50</accession>
<protein>
    <submittedName>
        <fullName evidence="2">IS481 family transposase</fullName>
    </submittedName>
</protein>
<feature type="domain" description="Integrase catalytic" evidence="1">
    <location>
        <begin position="170"/>
        <end position="341"/>
    </location>
</feature>
<dbReference type="Pfam" id="PF00665">
    <property type="entry name" value="rve"/>
    <property type="match status" value="1"/>
</dbReference>
<dbReference type="InterPro" id="IPR036397">
    <property type="entry name" value="RNaseH_sf"/>
</dbReference>
<organism evidence="2 3">
    <name type="scientific">Rhodopila globiformis</name>
    <name type="common">Rhodopseudomonas globiformis</name>
    <dbReference type="NCBI Taxonomy" id="1071"/>
    <lineage>
        <taxon>Bacteria</taxon>
        <taxon>Pseudomonadati</taxon>
        <taxon>Pseudomonadota</taxon>
        <taxon>Alphaproteobacteria</taxon>
        <taxon>Acetobacterales</taxon>
        <taxon>Acetobacteraceae</taxon>
        <taxon>Rhodopila</taxon>
    </lineage>
</organism>
<sequence length="480" mass="53693">MEWQDEGQLRFSVIGQLLAAPPAKGALREALRQLAAREWRHPGTGAPVRFSVSTLERWYYRARNEQRDPVAVLRRKRRQDAGEQASMTMPLRQTLLAQYDAHKGWSAQLHHDNLVALAETRAELQPVPSYATIRRFLAARGLTRQPPMTTRQTDGTLAAAARLEAREVRSYEAEYVNGLWHWDCHYGSRKVLTPRGAWRTPVLFGVLDDHSRLVCHLQWYLAESAENIAHGLSQAMHKRGLPRAAMSDNGAAMTATEISEGLARLGILHQTTLPYSPYQNGKQETLWGSVEGRLMAMLEGIDDLTLARLNEATQAWVEQDYNRKRHSEIDSTPLARFLASPTVTRPCSDAAALRLAFTRTERRTLRKSDGTAVIEGRRFEVPNQYRHLAVLEVRFAAWDLTQVHLVDPHTGTVLCRLFPQDKAANAAGRRRGLLAVTAEPVTPSPPPARGIGPLLARMIDQQAATGLPPAYLPKDEGDDT</sequence>
<gene>
    <name evidence="2" type="ORF">CCS01_14080</name>
</gene>
<dbReference type="OrthoDB" id="9803878at2"/>
<dbReference type="InterPro" id="IPR001584">
    <property type="entry name" value="Integrase_cat-core"/>
</dbReference>
<name>A0A2S6NG50_RHOGL</name>
<dbReference type="Proteomes" id="UP000239724">
    <property type="component" value="Unassembled WGS sequence"/>
</dbReference>
<dbReference type="AlphaFoldDB" id="A0A2S6NG50"/>
<reference evidence="2 3" key="1">
    <citation type="journal article" date="2018" name="Arch. Microbiol.">
        <title>New insights into the metabolic potential of the phototrophic purple bacterium Rhodopila globiformis DSM 161(T) from its draft genome sequence and evidence for a vanadium-dependent nitrogenase.</title>
        <authorList>
            <person name="Imhoff J.F."/>
            <person name="Rahn T."/>
            <person name="Kunzel S."/>
            <person name="Neulinger S.C."/>
        </authorList>
    </citation>
    <scope>NUCLEOTIDE SEQUENCE [LARGE SCALE GENOMIC DNA]</scope>
    <source>
        <strain evidence="2 3">DSM 161</strain>
    </source>
</reference>
<comment type="caution">
    <text evidence="2">The sequence shown here is derived from an EMBL/GenBank/DDBJ whole genome shotgun (WGS) entry which is preliminary data.</text>
</comment>
<keyword evidence="3" id="KW-1185">Reference proteome</keyword>
<dbReference type="PANTHER" id="PTHR35004">
    <property type="entry name" value="TRANSPOSASE RV3428C-RELATED"/>
    <property type="match status" value="1"/>
</dbReference>
<dbReference type="PROSITE" id="PS50994">
    <property type="entry name" value="INTEGRASE"/>
    <property type="match status" value="1"/>
</dbReference>
<proteinExistence type="predicted"/>
<evidence type="ECO:0000313" key="3">
    <source>
        <dbReference type="Proteomes" id="UP000239724"/>
    </source>
</evidence>
<evidence type="ECO:0000259" key="1">
    <source>
        <dbReference type="PROSITE" id="PS50994"/>
    </source>
</evidence>
<dbReference type="PANTHER" id="PTHR35004:SF6">
    <property type="entry name" value="TRANSPOSASE"/>
    <property type="match status" value="1"/>
</dbReference>
<dbReference type="SUPFAM" id="SSF53098">
    <property type="entry name" value="Ribonuclease H-like"/>
    <property type="match status" value="1"/>
</dbReference>
<dbReference type="Gene3D" id="3.30.420.10">
    <property type="entry name" value="Ribonuclease H-like superfamily/Ribonuclease H"/>
    <property type="match status" value="1"/>
</dbReference>
<dbReference type="InterPro" id="IPR012337">
    <property type="entry name" value="RNaseH-like_sf"/>
</dbReference>
<dbReference type="EMBL" id="NHRY01000143">
    <property type="protein sequence ID" value="PPQ33593.1"/>
    <property type="molecule type" value="Genomic_DNA"/>
</dbReference>
<dbReference type="GO" id="GO:0003676">
    <property type="term" value="F:nucleic acid binding"/>
    <property type="evidence" value="ECO:0007669"/>
    <property type="project" value="InterPro"/>
</dbReference>
<dbReference type="GO" id="GO:0015074">
    <property type="term" value="P:DNA integration"/>
    <property type="evidence" value="ECO:0007669"/>
    <property type="project" value="InterPro"/>
</dbReference>
<evidence type="ECO:0000313" key="2">
    <source>
        <dbReference type="EMBL" id="PPQ33593.1"/>
    </source>
</evidence>